<accession>A0A9N8ZZD4</accession>
<evidence type="ECO:0000313" key="2">
    <source>
        <dbReference type="Proteomes" id="UP000789739"/>
    </source>
</evidence>
<gene>
    <name evidence="1" type="ORF">PBRASI_LOCUS3183</name>
</gene>
<sequence>MNEQSPADQNNKNGDRSVCNMDLLNGLLAGSVEHLQNSFSSIYATLATNFQTTLEMTQSMNAVMEQLLVSNTPSNVTQLEQYDGNEECTPIPLTITVSNLSNLPIKDAAFDIVFQKKDNAETAYVNISHAESFQKGLRKNSREERRMESPIFEPMARCNIPPQTQIIEKLILLPMQIAQLNCKVTVTFASPGTGKILYVEHTFGIYIIDQCRKQVQKALPAQEFDYTCSVSLPTSLLRQLWNVHPCDGIDESTVFELVAKEYAEVTRVFIQICSWSQNKAIAHCQIMVHGSQEIFTKIKKELSVLCETQENLID</sequence>
<dbReference type="EMBL" id="CAJVPI010000277">
    <property type="protein sequence ID" value="CAG8512435.1"/>
    <property type="molecule type" value="Genomic_DNA"/>
</dbReference>
<name>A0A9N8ZZD4_9GLOM</name>
<dbReference type="Proteomes" id="UP000789739">
    <property type="component" value="Unassembled WGS sequence"/>
</dbReference>
<evidence type="ECO:0000313" key="1">
    <source>
        <dbReference type="EMBL" id="CAG8512435.1"/>
    </source>
</evidence>
<reference evidence="1" key="1">
    <citation type="submission" date="2021-06" db="EMBL/GenBank/DDBJ databases">
        <authorList>
            <person name="Kallberg Y."/>
            <person name="Tangrot J."/>
            <person name="Rosling A."/>
        </authorList>
    </citation>
    <scope>NUCLEOTIDE SEQUENCE</scope>
    <source>
        <strain evidence="1">BR232B</strain>
    </source>
</reference>
<dbReference type="OrthoDB" id="2254641at2759"/>
<protein>
    <submittedName>
        <fullName evidence="1">7784_t:CDS:1</fullName>
    </submittedName>
</protein>
<comment type="caution">
    <text evidence="1">The sequence shown here is derived from an EMBL/GenBank/DDBJ whole genome shotgun (WGS) entry which is preliminary data.</text>
</comment>
<keyword evidence="2" id="KW-1185">Reference proteome</keyword>
<proteinExistence type="predicted"/>
<dbReference type="AlphaFoldDB" id="A0A9N8ZZD4"/>
<organism evidence="1 2">
    <name type="scientific">Paraglomus brasilianum</name>
    <dbReference type="NCBI Taxonomy" id="144538"/>
    <lineage>
        <taxon>Eukaryota</taxon>
        <taxon>Fungi</taxon>
        <taxon>Fungi incertae sedis</taxon>
        <taxon>Mucoromycota</taxon>
        <taxon>Glomeromycotina</taxon>
        <taxon>Glomeromycetes</taxon>
        <taxon>Paraglomerales</taxon>
        <taxon>Paraglomeraceae</taxon>
        <taxon>Paraglomus</taxon>
    </lineage>
</organism>